<evidence type="ECO:0000256" key="5">
    <source>
        <dbReference type="PROSITE-ProRule" id="PRU00546"/>
    </source>
</evidence>
<evidence type="ECO:0000256" key="1">
    <source>
        <dbReference type="ARBA" id="ARBA00022723"/>
    </source>
</evidence>
<keyword evidence="1 5" id="KW-0479">Metal-binding</keyword>
<dbReference type="PROSITE" id="PS51188">
    <property type="entry name" value="ZF_CR"/>
    <property type="match status" value="1"/>
</dbReference>
<dbReference type="HAMAP" id="MF_01152">
    <property type="entry name" value="DnaJ"/>
    <property type="match status" value="1"/>
</dbReference>
<dbReference type="InterPro" id="IPR001623">
    <property type="entry name" value="DnaJ_domain"/>
</dbReference>
<dbReference type="GO" id="GO:0006457">
    <property type="term" value="P:protein folding"/>
    <property type="evidence" value="ECO:0007669"/>
    <property type="project" value="InterPro"/>
</dbReference>
<dbReference type="PRINTS" id="PR00625">
    <property type="entry name" value="JDOMAIN"/>
</dbReference>
<dbReference type="OrthoDB" id="550424at2759"/>
<dbReference type="Pfam" id="PF01556">
    <property type="entry name" value="DnaJ_C"/>
    <property type="match status" value="1"/>
</dbReference>
<dbReference type="EMBL" id="CYKH01001210">
    <property type="protein sequence ID" value="CUG85902.1"/>
    <property type="molecule type" value="Genomic_DNA"/>
</dbReference>
<dbReference type="GO" id="GO:0009408">
    <property type="term" value="P:response to heat"/>
    <property type="evidence" value="ECO:0007669"/>
    <property type="project" value="InterPro"/>
</dbReference>
<dbReference type="InterPro" id="IPR036410">
    <property type="entry name" value="HSP_DnaJ_Cys-rich_dom_sf"/>
</dbReference>
<evidence type="ECO:0000256" key="4">
    <source>
        <dbReference type="ARBA" id="ARBA00022833"/>
    </source>
</evidence>
<feature type="domain" description="CR-type" evidence="8">
    <location>
        <begin position="119"/>
        <end position="204"/>
    </location>
</feature>
<dbReference type="PROSITE" id="PS00636">
    <property type="entry name" value="DNAJ_1"/>
    <property type="match status" value="1"/>
</dbReference>
<dbReference type="InterPro" id="IPR001305">
    <property type="entry name" value="HSP_DnaJ_Cys-rich_dom"/>
</dbReference>
<dbReference type="FunFam" id="2.10.230.10:FF:000001">
    <property type="entry name" value="DnaJ subfamily A member 2"/>
    <property type="match status" value="1"/>
</dbReference>
<keyword evidence="4 5" id="KW-0862">Zinc</keyword>
<dbReference type="SUPFAM" id="SSF57938">
    <property type="entry name" value="DnaJ/Hsp40 cysteine-rich domain"/>
    <property type="match status" value="1"/>
</dbReference>
<organism evidence="9 10">
    <name type="scientific">Bodo saltans</name>
    <name type="common">Flagellated protozoan</name>
    <dbReference type="NCBI Taxonomy" id="75058"/>
    <lineage>
        <taxon>Eukaryota</taxon>
        <taxon>Discoba</taxon>
        <taxon>Euglenozoa</taxon>
        <taxon>Kinetoplastea</taxon>
        <taxon>Metakinetoplastina</taxon>
        <taxon>Eubodonida</taxon>
        <taxon>Bodonidae</taxon>
        <taxon>Bodo</taxon>
    </lineage>
</organism>
<dbReference type="PROSITE" id="PS50076">
    <property type="entry name" value="DNAJ_2"/>
    <property type="match status" value="1"/>
</dbReference>
<dbReference type="InterPro" id="IPR036869">
    <property type="entry name" value="J_dom_sf"/>
</dbReference>
<dbReference type="InterPro" id="IPR008971">
    <property type="entry name" value="HSP40/DnaJ_pept-bd"/>
</dbReference>
<evidence type="ECO:0000313" key="10">
    <source>
        <dbReference type="Proteomes" id="UP000051952"/>
    </source>
</evidence>
<feature type="domain" description="J" evidence="7">
    <location>
        <begin position="6"/>
        <end position="70"/>
    </location>
</feature>
<dbReference type="FunFam" id="1.10.287.110:FF:000074">
    <property type="entry name" value="Heat shock protein DNAJ, putative"/>
    <property type="match status" value="1"/>
</dbReference>
<accession>A0A0S4J3S5</accession>
<dbReference type="Gene3D" id="1.10.287.110">
    <property type="entry name" value="DnaJ domain"/>
    <property type="match status" value="1"/>
</dbReference>
<keyword evidence="2" id="KW-0677">Repeat</keyword>
<dbReference type="CDD" id="cd10719">
    <property type="entry name" value="DnaJ_zf"/>
    <property type="match status" value="1"/>
</dbReference>
<sequence length="397" mass="43728">MVKETKFYDILGVAPTSSEDEIKRAYRKLALKFHPDKNKDEGAQEKFKEISVAYDCLSDEEKRRKYDQFGEKGLSGDGGVDPSDIFSSFFGGGSRTRGEPKPKDIVHEYPVPLEHFYNGKVVKLAVNRDRLCEPCNGSGSNKPGVDAKCRDCQGRGVQMVTRQLGPGFIQQMQIQCKNCGGKGTAIKPEDKCSNCSGAQVVKDKKIFEIPIEKGMKKGDSVAFRGEGDQIPGVRLAGDIIIILDQKHHPTFTRKGNHLLLEQTISLGEALTGFVTEITHLDGRKIAIRSVAGECIDPDHLWAINREGMPVPKTGGVERGNLIIKFKVTYPSNISENDNATIRRILGVPPVRNVSPDAEEAFIAKTTIDLAKESQSRRDDDDDDDEPRGPRSAGCAQQ</sequence>
<dbReference type="OMA" id="FPDVINP"/>
<feature type="region of interest" description="Disordered" evidence="6">
    <location>
        <begin position="366"/>
        <end position="397"/>
    </location>
</feature>
<dbReference type="InterPro" id="IPR002939">
    <property type="entry name" value="DnaJ_C"/>
</dbReference>
<keyword evidence="10" id="KW-1185">Reference proteome</keyword>
<evidence type="ECO:0000313" key="9">
    <source>
        <dbReference type="EMBL" id="CUG85902.1"/>
    </source>
</evidence>
<dbReference type="GO" id="GO:0008270">
    <property type="term" value="F:zinc ion binding"/>
    <property type="evidence" value="ECO:0007669"/>
    <property type="project" value="UniProtKB-KW"/>
</dbReference>
<name>A0A0S4J3S5_BODSA</name>
<keyword evidence="3 5" id="KW-0863">Zinc-finger</keyword>
<dbReference type="VEuPathDB" id="TriTrypDB:BSAL_91030"/>
<evidence type="ECO:0000256" key="6">
    <source>
        <dbReference type="SAM" id="MobiDB-lite"/>
    </source>
</evidence>
<dbReference type="InterPro" id="IPR044713">
    <property type="entry name" value="DNJA1/2-like"/>
</dbReference>
<evidence type="ECO:0000259" key="8">
    <source>
        <dbReference type="PROSITE" id="PS51188"/>
    </source>
</evidence>
<dbReference type="GO" id="GO:0051082">
    <property type="term" value="F:unfolded protein binding"/>
    <property type="evidence" value="ECO:0007669"/>
    <property type="project" value="InterPro"/>
</dbReference>
<dbReference type="Proteomes" id="UP000051952">
    <property type="component" value="Unassembled WGS sequence"/>
</dbReference>
<dbReference type="GO" id="GO:0030544">
    <property type="term" value="F:Hsp70 protein binding"/>
    <property type="evidence" value="ECO:0007669"/>
    <property type="project" value="InterPro"/>
</dbReference>
<feature type="compositionally biased region" description="Basic and acidic residues" evidence="6">
    <location>
        <begin position="369"/>
        <end position="378"/>
    </location>
</feature>
<feature type="zinc finger region" description="CR-type" evidence="5">
    <location>
        <begin position="119"/>
        <end position="204"/>
    </location>
</feature>
<dbReference type="SMART" id="SM00271">
    <property type="entry name" value="DnaJ"/>
    <property type="match status" value="1"/>
</dbReference>
<dbReference type="Gene3D" id="2.10.230.10">
    <property type="entry name" value="Heat shock protein DnaJ, cysteine-rich domain"/>
    <property type="match status" value="1"/>
</dbReference>
<dbReference type="SUPFAM" id="SSF49493">
    <property type="entry name" value="HSP40/DnaJ peptide-binding domain"/>
    <property type="match status" value="2"/>
</dbReference>
<gene>
    <name evidence="9" type="ORF">BSAL_91030</name>
</gene>
<reference evidence="10" key="1">
    <citation type="submission" date="2015-09" db="EMBL/GenBank/DDBJ databases">
        <authorList>
            <consortium name="Pathogen Informatics"/>
        </authorList>
    </citation>
    <scope>NUCLEOTIDE SEQUENCE [LARGE SCALE GENOMIC DNA]</scope>
    <source>
        <strain evidence="10">Lake Konstanz</strain>
    </source>
</reference>
<dbReference type="InterPro" id="IPR012724">
    <property type="entry name" value="DnaJ"/>
</dbReference>
<dbReference type="GO" id="GO:0005524">
    <property type="term" value="F:ATP binding"/>
    <property type="evidence" value="ECO:0007669"/>
    <property type="project" value="InterPro"/>
</dbReference>
<dbReference type="CDD" id="cd06257">
    <property type="entry name" value="DnaJ"/>
    <property type="match status" value="1"/>
</dbReference>
<dbReference type="FunFam" id="2.60.260.20:FF:000003">
    <property type="entry name" value="DnaJ subfamily A member 2"/>
    <property type="match status" value="1"/>
</dbReference>
<dbReference type="PANTHER" id="PTHR43888">
    <property type="entry name" value="DNAJ-LIKE-2, ISOFORM A-RELATED"/>
    <property type="match status" value="1"/>
</dbReference>
<dbReference type="CDD" id="cd10747">
    <property type="entry name" value="DnaJ_C"/>
    <property type="match status" value="1"/>
</dbReference>
<dbReference type="Pfam" id="PF00684">
    <property type="entry name" value="DnaJ_CXXCXGXG"/>
    <property type="match status" value="1"/>
</dbReference>
<dbReference type="Pfam" id="PF00226">
    <property type="entry name" value="DnaJ"/>
    <property type="match status" value="1"/>
</dbReference>
<proteinExistence type="inferred from homology"/>
<evidence type="ECO:0000256" key="3">
    <source>
        <dbReference type="ARBA" id="ARBA00022771"/>
    </source>
</evidence>
<dbReference type="SUPFAM" id="SSF46565">
    <property type="entry name" value="Chaperone J-domain"/>
    <property type="match status" value="1"/>
</dbReference>
<evidence type="ECO:0000256" key="2">
    <source>
        <dbReference type="ARBA" id="ARBA00022737"/>
    </source>
</evidence>
<evidence type="ECO:0000259" key="7">
    <source>
        <dbReference type="PROSITE" id="PS50076"/>
    </source>
</evidence>
<dbReference type="Gene3D" id="2.60.260.20">
    <property type="entry name" value="Urease metallochaperone UreE, N-terminal domain"/>
    <property type="match status" value="2"/>
</dbReference>
<dbReference type="AlphaFoldDB" id="A0A0S4J3S5"/>
<protein>
    <submittedName>
        <fullName evidence="9">DNA-J chaperone, putative</fullName>
    </submittedName>
</protein>
<dbReference type="InterPro" id="IPR018253">
    <property type="entry name" value="DnaJ_domain_CS"/>
</dbReference>